<dbReference type="CDD" id="cd00268">
    <property type="entry name" value="DEADc"/>
    <property type="match status" value="1"/>
</dbReference>
<evidence type="ECO:0000313" key="9">
    <source>
        <dbReference type="EMBL" id="ABJ59966.1"/>
    </source>
</evidence>
<dbReference type="GO" id="GO:0005829">
    <property type="term" value="C:cytosol"/>
    <property type="evidence" value="ECO:0007669"/>
    <property type="project" value="TreeGrafter"/>
</dbReference>
<feature type="compositionally biased region" description="Basic residues" evidence="6">
    <location>
        <begin position="410"/>
        <end position="435"/>
    </location>
</feature>
<evidence type="ECO:0000256" key="6">
    <source>
        <dbReference type="SAM" id="MobiDB-lite"/>
    </source>
</evidence>
<feature type="domain" description="Helicase ATP-binding" evidence="7">
    <location>
        <begin position="50"/>
        <end position="219"/>
    </location>
</feature>
<name>A0A805ZY65_LACGA</name>
<gene>
    <name evidence="9" type="ordered locus">LGAS_0569</name>
</gene>
<dbReference type="InterPro" id="IPR027417">
    <property type="entry name" value="P-loop_NTPase"/>
</dbReference>
<dbReference type="Pfam" id="PF00270">
    <property type="entry name" value="DEAD"/>
    <property type="match status" value="1"/>
</dbReference>
<evidence type="ECO:0000256" key="5">
    <source>
        <dbReference type="ARBA" id="ARBA00038437"/>
    </source>
</evidence>
<accession>A0A805ZY65</accession>
<protein>
    <submittedName>
        <fullName evidence="9">Superfamily II DNA and RNA helicase</fullName>
    </submittedName>
</protein>
<dbReference type="SMART" id="SM00490">
    <property type="entry name" value="HELICc"/>
    <property type="match status" value="1"/>
</dbReference>
<dbReference type="GO" id="GO:0003724">
    <property type="term" value="F:RNA helicase activity"/>
    <property type="evidence" value="ECO:0007669"/>
    <property type="project" value="TreeGrafter"/>
</dbReference>
<dbReference type="GO" id="GO:0003676">
    <property type="term" value="F:nucleic acid binding"/>
    <property type="evidence" value="ECO:0007669"/>
    <property type="project" value="InterPro"/>
</dbReference>
<evidence type="ECO:0000259" key="7">
    <source>
        <dbReference type="PROSITE" id="PS51192"/>
    </source>
</evidence>
<dbReference type="KEGG" id="lga:LGAS_0569"/>
<dbReference type="PANTHER" id="PTHR47959:SF13">
    <property type="entry name" value="ATP-DEPENDENT RNA HELICASE RHLE"/>
    <property type="match status" value="1"/>
</dbReference>
<proteinExistence type="inferred from homology"/>
<dbReference type="GO" id="GO:0016787">
    <property type="term" value="F:hydrolase activity"/>
    <property type="evidence" value="ECO:0007669"/>
    <property type="project" value="UniProtKB-KW"/>
</dbReference>
<sequence>MLTLVLIRNMRNYIVKRKHNRGSKMYSKAVSQVLERERKTKPTLIQERTYDAIHNGASLVGLAKTGTGKTLAYGLPVMERIDEIGGRGVILEPTTELAIQTRNNLLPYAKALGLKTIALVGAGNRKRQLERLKKEKPEIIIATPGRFFDFLSENRIKYQDINALVIDEADDILEFAKLDLLSSLGQNLSSTAQILLFGASESEVTKNAEDLFNHTFLLVDVRPEQKSEVKHYFLQVSNEYKMQFLQRLAKLDKFKGILFFDSTETEMRFARIFSHSKTKFAVLSNETSKQNREKLLSDFKAGRIKFLFATDLAARGLDLPDVSYVINFEIPSEVNTYLHRSGRTGRMNKSGTVVTLGDDHDFRNLKKLLAGTYQIERAYFAGYSLTTEKPKSKKVEAVEKKEHKKVEKSKPKHKKKRWRNKKNKGYHPRKSRGEK</sequence>
<keyword evidence="2" id="KW-0378">Hydrolase</keyword>
<dbReference type="AlphaFoldDB" id="A0A805ZY65"/>
<evidence type="ECO:0000256" key="3">
    <source>
        <dbReference type="ARBA" id="ARBA00022806"/>
    </source>
</evidence>
<reference evidence="9 10" key="1">
    <citation type="journal article" date="2006" name="Proc. Natl. Acad. Sci. U.S.A.">
        <title>Comparative genomics of the lactic acid bacteria.</title>
        <authorList>
            <person name="Makarova K."/>
            <person name="Slesarev A."/>
            <person name="Wolf Y."/>
            <person name="Sorokin A."/>
            <person name="Mirkin B."/>
            <person name="Koonin E."/>
            <person name="Pavlov A."/>
            <person name="Pavlova N."/>
            <person name="Karamychev V."/>
            <person name="Polouchine N."/>
            <person name="Shakhova V."/>
            <person name="Grigoriev I."/>
            <person name="Lou Y."/>
            <person name="Rohksar D."/>
            <person name="Lucas S."/>
            <person name="Huang K."/>
            <person name="Goodstein D.M."/>
            <person name="Hawkins T."/>
            <person name="Plengvidhya V."/>
            <person name="Welker D."/>
            <person name="Hughes J."/>
            <person name="Goh Y."/>
            <person name="Benson A."/>
            <person name="Baldwin K."/>
            <person name="Lee J.H."/>
            <person name="Diaz-Muniz I."/>
            <person name="Dosti B."/>
            <person name="Smeianov V."/>
            <person name="Wechter W."/>
            <person name="Barabote R."/>
            <person name="Lorca G."/>
            <person name="Altermann E."/>
            <person name="Barrangou R."/>
            <person name="Ganesan B."/>
            <person name="Xie Y."/>
            <person name="Rawsthorne H."/>
            <person name="Tamir D."/>
            <person name="Parker C."/>
            <person name="Breidt F."/>
            <person name="Broadbent J."/>
            <person name="Hutkins R."/>
            <person name="O'Sullivan D."/>
            <person name="Steele J."/>
            <person name="Unlu G."/>
            <person name="Saier M."/>
            <person name="Klaenhammer T."/>
            <person name="Richardson P."/>
            <person name="Kozyavkin S."/>
            <person name="Weimer B."/>
            <person name="Mills D."/>
        </authorList>
    </citation>
    <scope>NUCLEOTIDE SEQUENCE [LARGE SCALE GENOMIC DNA]</scope>
    <source>
        <strain evidence="10">ATCC 33323 / DSM 20243 / BCRC 14619 / CIP 102991 / JCM 1131 / KCTC 3163 / NCIMB 11718 / NCTC 13722 / AM63</strain>
    </source>
</reference>
<dbReference type="CDD" id="cd18787">
    <property type="entry name" value="SF2_C_DEAD"/>
    <property type="match status" value="1"/>
</dbReference>
<evidence type="ECO:0000256" key="4">
    <source>
        <dbReference type="ARBA" id="ARBA00022840"/>
    </source>
</evidence>
<keyword evidence="4" id="KW-0067">ATP-binding</keyword>
<evidence type="ECO:0000256" key="2">
    <source>
        <dbReference type="ARBA" id="ARBA00022801"/>
    </source>
</evidence>
<keyword evidence="1" id="KW-0547">Nucleotide-binding</keyword>
<comment type="similarity">
    <text evidence="5">Belongs to the DEAD box helicase family.</text>
</comment>
<dbReference type="SUPFAM" id="SSF52540">
    <property type="entry name" value="P-loop containing nucleoside triphosphate hydrolases"/>
    <property type="match status" value="1"/>
</dbReference>
<evidence type="ECO:0000256" key="1">
    <source>
        <dbReference type="ARBA" id="ARBA00022741"/>
    </source>
</evidence>
<dbReference type="PROSITE" id="PS51194">
    <property type="entry name" value="HELICASE_CTER"/>
    <property type="match status" value="1"/>
</dbReference>
<dbReference type="InterPro" id="IPR050079">
    <property type="entry name" value="DEAD_box_RNA_helicase"/>
</dbReference>
<feature type="compositionally biased region" description="Basic and acidic residues" evidence="6">
    <location>
        <begin position="389"/>
        <end position="409"/>
    </location>
</feature>
<dbReference type="InterPro" id="IPR011545">
    <property type="entry name" value="DEAD/DEAH_box_helicase_dom"/>
</dbReference>
<dbReference type="EMBL" id="CP000413">
    <property type="protein sequence ID" value="ABJ59966.1"/>
    <property type="molecule type" value="Genomic_DNA"/>
</dbReference>
<evidence type="ECO:0000259" key="8">
    <source>
        <dbReference type="PROSITE" id="PS51194"/>
    </source>
</evidence>
<keyword evidence="3 9" id="KW-0347">Helicase</keyword>
<dbReference type="Pfam" id="PF00271">
    <property type="entry name" value="Helicase_C"/>
    <property type="match status" value="1"/>
</dbReference>
<dbReference type="InterPro" id="IPR014001">
    <property type="entry name" value="Helicase_ATP-bd"/>
</dbReference>
<dbReference type="Gene3D" id="3.40.50.300">
    <property type="entry name" value="P-loop containing nucleotide triphosphate hydrolases"/>
    <property type="match status" value="2"/>
</dbReference>
<feature type="region of interest" description="Disordered" evidence="6">
    <location>
        <begin position="389"/>
        <end position="435"/>
    </location>
</feature>
<organism evidence="9 10">
    <name type="scientific">Lactobacillus gasseri (strain ATCC 33323 / DSM 20243 / BCRC 14619 / CIP 102991 / JCM 1131 / KCTC 3163 / NCIMB 11718 / NCTC 13722 / AM63)</name>
    <dbReference type="NCBI Taxonomy" id="324831"/>
    <lineage>
        <taxon>Bacteria</taxon>
        <taxon>Bacillati</taxon>
        <taxon>Bacillota</taxon>
        <taxon>Bacilli</taxon>
        <taxon>Lactobacillales</taxon>
        <taxon>Lactobacillaceae</taxon>
        <taxon>Lactobacillus</taxon>
    </lineage>
</organism>
<dbReference type="InterPro" id="IPR001650">
    <property type="entry name" value="Helicase_C-like"/>
</dbReference>
<dbReference type="GO" id="GO:0005524">
    <property type="term" value="F:ATP binding"/>
    <property type="evidence" value="ECO:0007669"/>
    <property type="project" value="UniProtKB-KW"/>
</dbReference>
<dbReference type="PANTHER" id="PTHR47959">
    <property type="entry name" value="ATP-DEPENDENT RNA HELICASE RHLE-RELATED"/>
    <property type="match status" value="1"/>
</dbReference>
<dbReference type="Proteomes" id="UP000000664">
    <property type="component" value="Chromosome"/>
</dbReference>
<feature type="domain" description="Helicase C-terminal" evidence="8">
    <location>
        <begin position="243"/>
        <end position="391"/>
    </location>
</feature>
<dbReference type="SMART" id="SM00487">
    <property type="entry name" value="DEXDc"/>
    <property type="match status" value="1"/>
</dbReference>
<evidence type="ECO:0000313" key="10">
    <source>
        <dbReference type="Proteomes" id="UP000000664"/>
    </source>
</evidence>
<dbReference type="InterPro" id="IPR044742">
    <property type="entry name" value="DEAD/DEAH_RhlB"/>
</dbReference>
<dbReference type="PROSITE" id="PS51192">
    <property type="entry name" value="HELICASE_ATP_BIND_1"/>
    <property type="match status" value="1"/>
</dbReference>